<sequence length="125" mass="14279">MTLSHAAGDQNSEVGLVITSDEHIKNLNHRYRGNDRPTNVLSFANDEIKDFVSVDSSKDKNYLGDIYISYPTLMREAHDLHETSRERFIQLFVHGVLHLLGFDHKDKADANVMERLEDKIVTAIL</sequence>
<feature type="binding site" evidence="7">
    <location>
        <position position="94"/>
    </location>
    <ligand>
        <name>Zn(2+)</name>
        <dbReference type="ChEBI" id="CHEBI:29105"/>
        <note>catalytic</note>
    </ligand>
</feature>
<dbReference type="EC" id="3.1.-.-" evidence="7"/>
<dbReference type="GO" id="GO:0006364">
    <property type="term" value="P:rRNA processing"/>
    <property type="evidence" value="ECO:0007669"/>
    <property type="project" value="UniProtKB-UniRule"/>
</dbReference>
<dbReference type="InterPro" id="IPR020549">
    <property type="entry name" value="YbeY_CS"/>
</dbReference>
<dbReference type="PANTHER" id="PTHR46986:SF1">
    <property type="entry name" value="ENDORIBONUCLEASE YBEY, CHLOROPLASTIC"/>
    <property type="match status" value="1"/>
</dbReference>
<dbReference type="NCBIfam" id="TIGR00043">
    <property type="entry name" value="rRNA maturation RNase YbeY"/>
    <property type="match status" value="1"/>
</dbReference>
<dbReference type="InterPro" id="IPR002036">
    <property type="entry name" value="YbeY"/>
</dbReference>
<dbReference type="STRING" id="1798539.A2994_01760"/>
<keyword evidence="7" id="KW-0698">rRNA processing</keyword>
<feature type="binding site" evidence="7">
    <location>
        <position position="98"/>
    </location>
    <ligand>
        <name>Zn(2+)</name>
        <dbReference type="ChEBI" id="CHEBI:29105"/>
        <note>catalytic</note>
    </ligand>
</feature>
<comment type="similarity">
    <text evidence="1 7">Belongs to the endoribonuclease YbeY family.</text>
</comment>
<keyword evidence="3 7" id="KW-0479">Metal-binding</keyword>
<dbReference type="Proteomes" id="UP000179010">
    <property type="component" value="Unassembled WGS sequence"/>
</dbReference>
<dbReference type="GO" id="GO:0005737">
    <property type="term" value="C:cytoplasm"/>
    <property type="evidence" value="ECO:0007669"/>
    <property type="project" value="UniProtKB-SubCell"/>
</dbReference>
<dbReference type="EMBL" id="METE01000004">
    <property type="protein sequence ID" value="OGB85460.1"/>
    <property type="molecule type" value="Genomic_DNA"/>
</dbReference>
<dbReference type="PROSITE" id="PS01306">
    <property type="entry name" value="UPF0054"/>
    <property type="match status" value="1"/>
</dbReference>
<dbReference type="GO" id="GO:0004222">
    <property type="term" value="F:metalloendopeptidase activity"/>
    <property type="evidence" value="ECO:0007669"/>
    <property type="project" value="InterPro"/>
</dbReference>
<evidence type="ECO:0000256" key="1">
    <source>
        <dbReference type="ARBA" id="ARBA00010875"/>
    </source>
</evidence>
<dbReference type="PANTHER" id="PTHR46986">
    <property type="entry name" value="ENDORIBONUCLEASE YBEY, CHLOROPLASTIC"/>
    <property type="match status" value="1"/>
</dbReference>
<name>A0A1F4PPD1_UNCK3</name>
<dbReference type="GO" id="GO:0004521">
    <property type="term" value="F:RNA endonuclease activity"/>
    <property type="evidence" value="ECO:0007669"/>
    <property type="project" value="UniProtKB-UniRule"/>
</dbReference>
<feature type="binding site" evidence="7">
    <location>
        <position position="104"/>
    </location>
    <ligand>
        <name>Zn(2+)</name>
        <dbReference type="ChEBI" id="CHEBI:29105"/>
        <note>catalytic</note>
    </ligand>
</feature>
<keyword evidence="2 7" id="KW-0540">Nuclease</keyword>
<organism evidence="8 9">
    <name type="scientific">candidate division Kazan bacterium RIFCSPLOWO2_01_FULL_48_13</name>
    <dbReference type="NCBI Taxonomy" id="1798539"/>
    <lineage>
        <taxon>Bacteria</taxon>
        <taxon>Bacteria division Kazan-3B-28</taxon>
    </lineage>
</organism>
<keyword evidence="7" id="KW-0690">Ribosome biogenesis</keyword>
<evidence type="ECO:0000313" key="9">
    <source>
        <dbReference type="Proteomes" id="UP000179010"/>
    </source>
</evidence>
<keyword evidence="4 7" id="KW-0255">Endonuclease</keyword>
<dbReference type="SUPFAM" id="SSF55486">
    <property type="entry name" value="Metalloproteases ('zincins'), catalytic domain"/>
    <property type="match status" value="1"/>
</dbReference>
<protein>
    <recommendedName>
        <fullName evidence="7">Endoribonuclease YbeY</fullName>
        <ecNumber evidence="7">3.1.-.-</ecNumber>
    </recommendedName>
</protein>
<evidence type="ECO:0000313" key="8">
    <source>
        <dbReference type="EMBL" id="OGB85460.1"/>
    </source>
</evidence>
<comment type="cofactor">
    <cofactor evidence="7">
        <name>Zn(2+)</name>
        <dbReference type="ChEBI" id="CHEBI:29105"/>
    </cofactor>
    <text evidence="7">Binds 1 zinc ion.</text>
</comment>
<proteinExistence type="inferred from homology"/>
<dbReference type="HAMAP" id="MF_00009">
    <property type="entry name" value="Endoribonucl_YbeY"/>
    <property type="match status" value="1"/>
</dbReference>
<evidence type="ECO:0000256" key="2">
    <source>
        <dbReference type="ARBA" id="ARBA00022722"/>
    </source>
</evidence>
<gene>
    <name evidence="7" type="primary">ybeY</name>
    <name evidence="8" type="ORF">A2994_01760</name>
</gene>
<dbReference type="InterPro" id="IPR023091">
    <property type="entry name" value="MetalPrtase_cat_dom_sf_prd"/>
</dbReference>
<keyword evidence="7" id="KW-0963">Cytoplasm</keyword>
<comment type="caution">
    <text evidence="8">The sequence shown here is derived from an EMBL/GenBank/DDBJ whole genome shotgun (WGS) entry which is preliminary data.</text>
</comment>
<reference evidence="8 9" key="1">
    <citation type="journal article" date="2016" name="Nat. Commun.">
        <title>Thousands of microbial genomes shed light on interconnected biogeochemical processes in an aquifer system.</title>
        <authorList>
            <person name="Anantharaman K."/>
            <person name="Brown C.T."/>
            <person name="Hug L.A."/>
            <person name="Sharon I."/>
            <person name="Castelle C.J."/>
            <person name="Probst A.J."/>
            <person name="Thomas B.C."/>
            <person name="Singh A."/>
            <person name="Wilkins M.J."/>
            <person name="Karaoz U."/>
            <person name="Brodie E.L."/>
            <person name="Williams K.H."/>
            <person name="Hubbard S.S."/>
            <person name="Banfield J.F."/>
        </authorList>
    </citation>
    <scope>NUCLEOTIDE SEQUENCE [LARGE SCALE GENOMIC DNA]</scope>
</reference>
<evidence type="ECO:0000256" key="3">
    <source>
        <dbReference type="ARBA" id="ARBA00022723"/>
    </source>
</evidence>
<dbReference type="AlphaFoldDB" id="A0A1F4PPD1"/>
<keyword evidence="6 7" id="KW-0862">Zinc</keyword>
<dbReference type="Gene3D" id="3.40.390.30">
    <property type="entry name" value="Metalloproteases ('zincins'), catalytic domain"/>
    <property type="match status" value="1"/>
</dbReference>
<evidence type="ECO:0000256" key="5">
    <source>
        <dbReference type="ARBA" id="ARBA00022801"/>
    </source>
</evidence>
<accession>A0A1F4PPD1</accession>
<dbReference type="Pfam" id="PF02130">
    <property type="entry name" value="YbeY"/>
    <property type="match status" value="1"/>
</dbReference>
<evidence type="ECO:0000256" key="4">
    <source>
        <dbReference type="ARBA" id="ARBA00022759"/>
    </source>
</evidence>
<evidence type="ECO:0000256" key="6">
    <source>
        <dbReference type="ARBA" id="ARBA00022833"/>
    </source>
</evidence>
<comment type="function">
    <text evidence="7">Single strand-specific metallo-endoribonuclease involved in late-stage 70S ribosome quality control and in maturation of the 3' terminus of the 16S rRNA.</text>
</comment>
<dbReference type="GO" id="GO:0008270">
    <property type="term" value="F:zinc ion binding"/>
    <property type="evidence" value="ECO:0007669"/>
    <property type="project" value="UniProtKB-UniRule"/>
</dbReference>
<comment type="subcellular location">
    <subcellularLocation>
        <location evidence="7">Cytoplasm</location>
    </subcellularLocation>
</comment>
<evidence type="ECO:0000256" key="7">
    <source>
        <dbReference type="HAMAP-Rule" id="MF_00009"/>
    </source>
</evidence>
<keyword evidence="5 7" id="KW-0378">Hydrolase</keyword>